<protein>
    <submittedName>
        <fullName evidence="1">Uncharacterized protein</fullName>
    </submittedName>
</protein>
<dbReference type="AlphaFoldDB" id="A0A6N9YPW2"/>
<reference evidence="1 2" key="1">
    <citation type="submission" date="2020-02" db="EMBL/GenBank/DDBJ databases">
        <authorList>
            <person name="Li X.-J."/>
            <person name="Feng X.-M."/>
        </authorList>
    </citation>
    <scope>NUCLEOTIDE SEQUENCE [LARGE SCALE GENOMIC DNA]</scope>
    <source>
        <strain evidence="1 2">CGMCC 4.7225</strain>
    </source>
</reference>
<gene>
    <name evidence="1" type="ORF">G1H11_16815</name>
</gene>
<evidence type="ECO:0000313" key="1">
    <source>
        <dbReference type="EMBL" id="NED96970.1"/>
    </source>
</evidence>
<sequence>MSITPNPHSIVLPGSLGVHDQHAEDIARAAVERQSRILRRSRRLDRWSRRIGGVSVALSRAAAGLRARGTAARIQPNGG</sequence>
<name>A0A6N9YPW2_9ACTN</name>
<keyword evidence="2" id="KW-1185">Reference proteome</keyword>
<dbReference type="EMBL" id="JAAGOB010000009">
    <property type="protein sequence ID" value="NED96970.1"/>
    <property type="molecule type" value="Genomic_DNA"/>
</dbReference>
<organism evidence="1 2">
    <name type="scientific">Phytoactinopolyspora alkaliphila</name>
    <dbReference type="NCBI Taxonomy" id="1783498"/>
    <lineage>
        <taxon>Bacteria</taxon>
        <taxon>Bacillati</taxon>
        <taxon>Actinomycetota</taxon>
        <taxon>Actinomycetes</taxon>
        <taxon>Jiangellales</taxon>
        <taxon>Jiangellaceae</taxon>
        <taxon>Phytoactinopolyspora</taxon>
    </lineage>
</organism>
<dbReference type="RefSeq" id="WP_163819760.1">
    <property type="nucleotide sequence ID" value="NZ_JAAGOB010000009.1"/>
</dbReference>
<evidence type="ECO:0000313" key="2">
    <source>
        <dbReference type="Proteomes" id="UP000469185"/>
    </source>
</evidence>
<proteinExistence type="predicted"/>
<accession>A0A6N9YPW2</accession>
<comment type="caution">
    <text evidence="1">The sequence shown here is derived from an EMBL/GenBank/DDBJ whole genome shotgun (WGS) entry which is preliminary data.</text>
</comment>
<dbReference type="Proteomes" id="UP000469185">
    <property type="component" value="Unassembled WGS sequence"/>
</dbReference>